<evidence type="ECO:0000313" key="13">
    <source>
        <dbReference type="EMBL" id="CAI8840895.1"/>
    </source>
</evidence>
<accession>A0ABM9I2K6</accession>
<keyword evidence="5 11" id="KW-0812">Transmembrane</keyword>
<evidence type="ECO:0000256" key="11">
    <source>
        <dbReference type="SAM" id="Phobius"/>
    </source>
</evidence>
<dbReference type="Pfam" id="PF13677">
    <property type="entry name" value="MotB_plug"/>
    <property type="match status" value="1"/>
</dbReference>
<feature type="region of interest" description="Disordered" evidence="10">
    <location>
        <begin position="152"/>
        <end position="188"/>
    </location>
</feature>
<evidence type="ECO:0000256" key="9">
    <source>
        <dbReference type="PROSITE-ProRule" id="PRU00473"/>
    </source>
</evidence>
<feature type="transmembrane region" description="Helical" evidence="11">
    <location>
        <begin position="41"/>
        <end position="61"/>
    </location>
</feature>
<keyword evidence="8" id="KW-0998">Cell outer membrane</keyword>
<evidence type="ECO:0000256" key="5">
    <source>
        <dbReference type="ARBA" id="ARBA00022692"/>
    </source>
</evidence>
<keyword evidence="14" id="KW-1185">Reference proteome</keyword>
<comment type="subcellular location">
    <subcellularLocation>
        <location evidence="1">Cell membrane</location>
        <topology evidence="1">Single-pass membrane protein</topology>
    </subcellularLocation>
    <subcellularLocation>
        <location evidence="2">Cell outer membrane</location>
    </subcellularLocation>
</comment>
<dbReference type="InterPro" id="IPR006664">
    <property type="entry name" value="OMP_bac"/>
</dbReference>
<evidence type="ECO:0000256" key="3">
    <source>
        <dbReference type="ARBA" id="ARBA00008914"/>
    </source>
</evidence>
<evidence type="ECO:0000259" key="12">
    <source>
        <dbReference type="PROSITE" id="PS51123"/>
    </source>
</evidence>
<dbReference type="PROSITE" id="PS51123">
    <property type="entry name" value="OMPA_2"/>
    <property type="match status" value="1"/>
</dbReference>
<dbReference type="InterPro" id="IPR006665">
    <property type="entry name" value="OmpA-like"/>
</dbReference>
<dbReference type="PANTHER" id="PTHR30329">
    <property type="entry name" value="STATOR ELEMENT OF FLAGELLAR MOTOR COMPLEX"/>
    <property type="match status" value="1"/>
</dbReference>
<evidence type="ECO:0000256" key="4">
    <source>
        <dbReference type="ARBA" id="ARBA00022475"/>
    </source>
</evidence>
<dbReference type="PANTHER" id="PTHR30329:SF21">
    <property type="entry name" value="LIPOPROTEIN YIAD-RELATED"/>
    <property type="match status" value="1"/>
</dbReference>
<keyword evidence="6 11" id="KW-1133">Transmembrane helix</keyword>
<dbReference type="EMBL" id="OX458333">
    <property type="protein sequence ID" value="CAI8840895.1"/>
    <property type="molecule type" value="Genomic_DNA"/>
</dbReference>
<evidence type="ECO:0000256" key="8">
    <source>
        <dbReference type="ARBA" id="ARBA00023237"/>
    </source>
</evidence>
<evidence type="ECO:0000313" key="14">
    <source>
        <dbReference type="Proteomes" id="UP001162030"/>
    </source>
</evidence>
<dbReference type="InterPro" id="IPR036737">
    <property type="entry name" value="OmpA-like_sf"/>
</dbReference>
<comment type="similarity">
    <text evidence="3">Belongs to the MotB family.</text>
</comment>
<evidence type="ECO:0000256" key="6">
    <source>
        <dbReference type="ARBA" id="ARBA00022989"/>
    </source>
</evidence>
<dbReference type="Pfam" id="PF00691">
    <property type="entry name" value="OmpA"/>
    <property type="match status" value="1"/>
</dbReference>
<proteinExistence type="inferred from homology"/>
<gene>
    <name evidence="13" type="ORF">MSZNOR_2325</name>
</gene>
<dbReference type="SUPFAM" id="SSF103088">
    <property type="entry name" value="OmpA-like"/>
    <property type="match status" value="1"/>
</dbReference>
<reference evidence="13 14" key="1">
    <citation type="submission" date="2023-03" db="EMBL/GenBank/DDBJ databases">
        <authorList>
            <person name="Pearce D."/>
        </authorList>
    </citation>
    <scope>NUCLEOTIDE SEQUENCE [LARGE SCALE GENOMIC DNA]</scope>
    <source>
        <strain evidence="13">Msz</strain>
    </source>
</reference>
<evidence type="ECO:0000256" key="7">
    <source>
        <dbReference type="ARBA" id="ARBA00023136"/>
    </source>
</evidence>
<keyword evidence="4" id="KW-1003">Cell membrane</keyword>
<dbReference type="CDD" id="cd07185">
    <property type="entry name" value="OmpA_C-like"/>
    <property type="match status" value="1"/>
</dbReference>
<keyword evidence="7 9" id="KW-0472">Membrane</keyword>
<name>A0ABM9I2K6_9GAMM</name>
<dbReference type="PRINTS" id="PR01021">
    <property type="entry name" value="OMPADOMAIN"/>
</dbReference>
<evidence type="ECO:0000256" key="1">
    <source>
        <dbReference type="ARBA" id="ARBA00004162"/>
    </source>
</evidence>
<organism evidence="13 14">
    <name type="scientific">Methylocaldum szegediense</name>
    <dbReference type="NCBI Taxonomy" id="73780"/>
    <lineage>
        <taxon>Bacteria</taxon>
        <taxon>Pseudomonadati</taxon>
        <taxon>Pseudomonadota</taxon>
        <taxon>Gammaproteobacteria</taxon>
        <taxon>Methylococcales</taxon>
        <taxon>Methylococcaceae</taxon>
        <taxon>Methylocaldum</taxon>
    </lineage>
</organism>
<evidence type="ECO:0000256" key="2">
    <source>
        <dbReference type="ARBA" id="ARBA00004442"/>
    </source>
</evidence>
<dbReference type="RefSeq" id="WP_317964027.1">
    <property type="nucleotide sequence ID" value="NZ_OX458333.1"/>
</dbReference>
<protein>
    <submittedName>
        <fullName evidence="13">Chemotaxis protein MotB</fullName>
    </submittedName>
</protein>
<dbReference type="Gene3D" id="3.30.1330.60">
    <property type="entry name" value="OmpA-like domain"/>
    <property type="match status" value="1"/>
</dbReference>
<feature type="region of interest" description="Disordered" evidence="10">
    <location>
        <begin position="1"/>
        <end position="20"/>
    </location>
</feature>
<feature type="domain" description="OmpA-like" evidence="12">
    <location>
        <begin position="225"/>
        <end position="345"/>
    </location>
</feature>
<evidence type="ECO:0000256" key="10">
    <source>
        <dbReference type="SAM" id="MobiDB-lite"/>
    </source>
</evidence>
<dbReference type="InterPro" id="IPR050330">
    <property type="entry name" value="Bact_OuterMem_StrucFunc"/>
</dbReference>
<dbReference type="Proteomes" id="UP001162030">
    <property type="component" value="Chromosome"/>
</dbReference>
<sequence length="351" mass="37043">MPSNQAAVTYRRRPDPQQDAAIDPWRAAAAERPYEATSGWLLSYLDVMTLLFSFFVVLFAYQKALTAEQAARAENAVQSAETAAPFANTHPGSAGATLPVSPAVVKASKAVSSDPASVPQPVRKAVDSRPVAASEIKIQPAYPASALALAATSRGESEGEGRAIDPPAVNQEAEETSSTAERSGQPVPAVPESAWIAEADNVMTSFDKAFADANLEGTVEISAASGEVRLEINDAILFDLASAELKPEGASVLDRLASVLGTQGGTVAVEGHTDDLPIATAKFQSNWELSTARASTVTRYLIAHGVSPERLRAVGLADTQPRETNDTPEGRARNRRVSIVIFLPREGGVRI</sequence>
<dbReference type="InterPro" id="IPR025713">
    <property type="entry name" value="MotB-like_N_dom"/>
</dbReference>